<dbReference type="GO" id="GO:0034993">
    <property type="term" value="C:meiotic nuclear membrane microtubule tethering complex"/>
    <property type="evidence" value="ECO:0007669"/>
    <property type="project" value="TreeGrafter"/>
</dbReference>
<evidence type="ECO:0000256" key="3">
    <source>
        <dbReference type="ARBA" id="ARBA00022989"/>
    </source>
</evidence>
<protein>
    <submittedName>
        <fullName evidence="9">SUN domain-containing protein</fullName>
    </submittedName>
</protein>
<feature type="domain" description="SUN" evidence="6">
    <location>
        <begin position="39"/>
        <end position="179"/>
    </location>
</feature>
<feature type="transmembrane region" description="Helical" evidence="5">
    <location>
        <begin position="136"/>
        <end position="165"/>
    </location>
</feature>
<keyword evidence="8" id="KW-1185">Reference proteome</keyword>
<keyword evidence="4 5" id="KW-0472">Membrane</keyword>
<dbReference type="InterPro" id="IPR012919">
    <property type="entry name" value="SUN_dom"/>
</dbReference>
<sequence>MLIISGCNKREIYEYIDKLLAKYDADKTGMADHALESSGGSIVSTRCTETFNPRTRLESIFGMPLWYSSYSPRTVIQPHISPGECWAFKGSVGSLVIQLSGVVNITGFSYEHIPKSLSPDGNIDSAPRQFSVYVSIYIFALVVMVVIQIMAVLFSVKFLILRYFFIPNLGPLFDRRDLF</sequence>
<evidence type="ECO:0000256" key="4">
    <source>
        <dbReference type="ARBA" id="ARBA00023136"/>
    </source>
</evidence>
<evidence type="ECO:0000256" key="5">
    <source>
        <dbReference type="SAM" id="Phobius"/>
    </source>
</evidence>
<reference evidence="7 8" key="2">
    <citation type="submission" date="2018-11" db="EMBL/GenBank/DDBJ databases">
        <authorList>
            <consortium name="Pathogen Informatics"/>
        </authorList>
    </citation>
    <scope>NUCLEOTIDE SEQUENCE [LARGE SCALE GENOMIC DNA]</scope>
</reference>
<dbReference type="OrthoDB" id="342281at2759"/>
<evidence type="ECO:0000256" key="1">
    <source>
        <dbReference type="ARBA" id="ARBA00004370"/>
    </source>
</evidence>
<dbReference type="Pfam" id="PF07738">
    <property type="entry name" value="Sad1_UNC"/>
    <property type="match status" value="1"/>
</dbReference>
<evidence type="ECO:0000313" key="9">
    <source>
        <dbReference type="WBParaSite" id="SBAD_0001197601-mRNA-1"/>
    </source>
</evidence>
<accession>A0A183J6U1</accession>
<dbReference type="PANTHER" id="PTHR12911">
    <property type="entry name" value="SAD1/UNC-84-LIKE PROTEIN-RELATED"/>
    <property type="match status" value="1"/>
</dbReference>
<evidence type="ECO:0000259" key="6">
    <source>
        <dbReference type="PROSITE" id="PS51469"/>
    </source>
</evidence>
<evidence type="ECO:0000313" key="8">
    <source>
        <dbReference type="Proteomes" id="UP000270296"/>
    </source>
</evidence>
<dbReference type="EMBL" id="UZAM01015981">
    <property type="protein sequence ID" value="VDP41337.1"/>
    <property type="molecule type" value="Genomic_DNA"/>
</dbReference>
<gene>
    <name evidence="7" type="ORF">SBAD_LOCUS11589</name>
</gene>
<dbReference type="PANTHER" id="PTHR12911:SF8">
    <property type="entry name" value="KLAROID PROTEIN-RELATED"/>
    <property type="match status" value="1"/>
</dbReference>
<name>A0A183J6U1_9BILA</name>
<dbReference type="Gene3D" id="2.60.120.260">
    <property type="entry name" value="Galactose-binding domain-like"/>
    <property type="match status" value="1"/>
</dbReference>
<evidence type="ECO:0000313" key="7">
    <source>
        <dbReference type="EMBL" id="VDP41337.1"/>
    </source>
</evidence>
<dbReference type="WBParaSite" id="SBAD_0001197601-mRNA-1">
    <property type="protein sequence ID" value="SBAD_0001197601-mRNA-1"/>
    <property type="gene ID" value="SBAD_0001197601"/>
</dbReference>
<reference evidence="9" key="1">
    <citation type="submission" date="2016-06" db="UniProtKB">
        <authorList>
            <consortium name="WormBaseParasite"/>
        </authorList>
    </citation>
    <scope>IDENTIFICATION</scope>
</reference>
<comment type="subcellular location">
    <subcellularLocation>
        <location evidence="1">Membrane</location>
    </subcellularLocation>
</comment>
<proteinExistence type="predicted"/>
<dbReference type="InterPro" id="IPR045119">
    <property type="entry name" value="SUN1-5"/>
</dbReference>
<dbReference type="Proteomes" id="UP000270296">
    <property type="component" value="Unassembled WGS sequence"/>
</dbReference>
<keyword evidence="3 5" id="KW-1133">Transmembrane helix</keyword>
<dbReference type="AlphaFoldDB" id="A0A183J6U1"/>
<dbReference type="GO" id="GO:0043495">
    <property type="term" value="F:protein-membrane adaptor activity"/>
    <property type="evidence" value="ECO:0007669"/>
    <property type="project" value="TreeGrafter"/>
</dbReference>
<dbReference type="PROSITE" id="PS51469">
    <property type="entry name" value="SUN"/>
    <property type="match status" value="1"/>
</dbReference>
<organism evidence="9">
    <name type="scientific">Soboliphyme baturini</name>
    <dbReference type="NCBI Taxonomy" id="241478"/>
    <lineage>
        <taxon>Eukaryota</taxon>
        <taxon>Metazoa</taxon>
        <taxon>Ecdysozoa</taxon>
        <taxon>Nematoda</taxon>
        <taxon>Enoplea</taxon>
        <taxon>Dorylaimia</taxon>
        <taxon>Dioctophymatida</taxon>
        <taxon>Dioctophymatoidea</taxon>
        <taxon>Soboliphymatidae</taxon>
        <taxon>Soboliphyme</taxon>
    </lineage>
</organism>
<keyword evidence="2 5" id="KW-0812">Transmembrane</keyword>
<evidence type="ECO:0000256" key="2">
    <source>
        <dbReference type="ARBA" id="ARBA00022692"/>
    </source>
</evidence>